<dbReference type="PANTHER" id="PTHR48099">
    <property type="entry name" value="C-1-TETRAHYDROFOLATE SYNTHASE, CYTOPLASMIC-RELATED"/>
    <property type="match status" value="1"/>
</dbReference>
<evidence type="ECO:0000256" key="8">
    <source>
        <dbReference type="ARBA" id="ARBA00023002"/>
    </source>
</evidence>
<dbReference type="EMBL" id="LGKP01000025">
    <property type="protein sequence ID" value="KPL85216.1"/>
    <property type="molecule type" value="Genomic_DNA"/>
</dbReference>
<dbReference type="GO" id="GO:0004488">
    <property type="term" value="F:methylenetetrahydrofolate dehydrogenase (NADP+) activity"/>
    <property type="evidence" value="ECO:0007669"/>
    <property type="project" value="UniProtKB-UniRule"/>
</dbReference>
<evidence type="ECO:0000256" key="9">
    <source>
        <dbReference type="ARBA" id="ARBA00023102"/>
    </source>
</evidence>
<evidence type="ECO:0000256" key="4">
    <source>
        <dbReference type="ARBA" id="ARBA00022605"/>
    </source>
</evidence>
<evidence type="ECO:0000256" key="7">
    <source>
        <dbReference type="ARBA" id="ARBA00022857"/>
    </source>
</evidence>
<keyword evidence="3 12" id="KW-0554">One-carbon metabolism</keyword>
<dbReference type="FunFam" id="3.40.50.720:FF:000094">
    <property type="entry name" value="Bifunctional protein FolD"/>
    <property type="match status" value="1"/>
</dbReference>
<feature type="domain" description="Tetrahydrofolate dehydrogenase/cyclohydrolase NAD(P)-binding" evidence="14">
    <location>
        <begin position="140"/>
        <end position="280"/>
    </location>
</feature>
<keyword evidence="5 12" id="KW-0658">Purine biosynthesis</keyword>
<reference evidence="15 16" key="1">
    <citation type="submission" date="2015-07" db="EMBL/GenBank/DDBJ databases">
        <title>Whole genome sequence of Herpetosiphon geysericola DSM 7119.</title>
        <authorList>
            <person name="Hemp J."/>
            <person name="Ward L.M."/>
            <person name="Pace L.A."/>
            <person name="Fischer W.W."/>
        </authorList>
    </citation>
    <scope>NUCLEOTIDE SEQUENCE [LARGE SCALE GENOMIC DNA]</scope>
    <source>
        <strain evidence="15 16">DSM 7119</strain>
    </source>
</reference>
<dbReference type="PRINTS" id="PR00085">
    <property type="entry name" value="THFDHDRGNASE"/>
</dbReference>
<comment type="subunit">
    <text evidence="2 12">Homodimer.</text>
</comment>
<dbReference type="PATRIC" id="fig|70996.4.peg.91"/>
<dbReference type="InterPro" id="IPR000672">
    <property type="entry name" value="THF_DH/CycHdrlase"/>
</dbReference>
<dbReference type="RefSeq" id="WP_054535492.1">
    <property type="nucleotide sequence ID" value="NZ_LGKP01000025.1"/>
</dbReference>
<evidence type="ECO:0000313" key="16">
    <source>
        <dbReference type="Proteomes" id="UP000050277"/>
    </source>
</evidence>
<dbReference type="InterPro" id="IPR036291">
    <property type="entry name" value="NAD(P)-bd_dom_sf"/>
</dbReference>
<dbReference type="EC" id="3.5.4.9" evidence="12"/>
<dbReference type="AlphaFoldDB" id="A0A0P6XRK7"/>
<dbReference type="GO" id="GO:0035999">
    <property type="term" value="P:tetrahydrofolate interconversion"/>
    <property type="evidence" value="ECO:0007669"/>
    <property type="project" value="UniProtKB-UniRule"/>
</dbReference>
<dbReference type="CDD" id="cd01080">
    <property type="entry name" value="NAD_bind_m-THF_DH_Cyclohyd"/>
    <property type="match status" value="1"/>
</dbReference>
<feature type="binding site" evidence="12">
    <location>
        <position position="232"/>
    </location>
    <ligand>
        <name>NADP(+)</name>
        <dbReference type="ChEBI" id="CHEBI:58349"/>
    </ligand>
</feature>
<comment type="catalytic activity">
    <reaction evidence="12">
        <text>(6R)-5,10-methylene-5,6,7,8-tetrahydrofolate + NADP(+) = (6R)-5,10-methenyltetrahydrofolate + NADPH</text>
        <dbReference type="Rhea" id="RHEA:22812"/>
        <dbReference type="ChEBI" id="CHEBI:15636"/>
        <dbReference type="ChEBI" id="CHEBI:57455"/>
        <dbReference type="ChEBI" id="CHEBI:57783"/>
        <dbReference type="ChEBI" id="CHEBI:58349"/>
        <dbReference type="EC" id="1.5.1.5"/>
    </reaction>
</comment>
<protein>
    <recommendedName>
        <fullName evidence="12">Bifunctional protein FolD</fullName>
    </recommendedName>
    <domain>
        <recommendedName>
            <fullName evidence="12">Methylenetetrahydrofolate dehydrogenase</fullName>
            <ecNumber evidence="12">1.5.1.5</ecNumber>
        </recommendedName>
    </domain>
    <domain>
        <recommendedName>
            <fullName evidence="12">Methenyltetrahydrofolate cyclohydrolase</fullName>
            <ecNumber evidence="12">3.5.4.9</ecNumber>
        </recommendedName>
    </domain>
</protein>
<dbReference type="FunFam" id="3.40.50.10860:FF:000005">
    <property type="entry name" value="C-1-tetrahydrofolate synthase, cytoplasmic, putative"/>
    <property type="match status" value="1"/>
</dbReference>
<evidence type="ECO:0000259" key="13">
    <source>
        <dbReference type="Pfam" id="PF00763"/>
    </source>
</evidence>
<dbReference type="SUPFAM" id="SSF51735">
    <property type="entry name" value="NAD(P)-binding Rossmann-fold domains"/>
    <property type="match status" value="1"/>
</dbReference>
<dbReference type="GO" id="GO:0004477">
    <property type="term" value="F:methenyltetrahydrofolate cyclohydrolase activity"/>
    <property type="evidence" value="ECO:0007669"/>
    <property type="project" value="UniProtKB-UniRule"/>
</dbReference>
<name>A0A0P6XRK7_9CHLR</name>
<evidence type="ECO:0000256" key="1">
    <source>
        <dbReference type="ARBA" id="ARBA00004777"/>
    </source>
</evidence>
<keyword evidence="11 12" id="KW-0511">Multifunctional enzyme</keyword>
<evidence type="ECO:0000256" key="11">
    <source>
        <dbReference type="ARBA" id="ARBA00023268"/>
    </source>
</evidence>
<dbReference type="GO" id="GO:0006164">
    <property type="term" value="P:purine nucleotide biosynthetic process"/>
    <property type="evidence" value="ECO:0007669"/>
    <property type="project" value="UniProtKB-KW"/>
</dbReference>
<dbReference type="InterPro" id="IPR046346">
    <property type="entry name" value="Aminoacid_DH-like_N_sf"/>
</dbReference>
<dbReference type="InterPro" id="IPR020630">
    <property type="entry name" value="THF_DH/CycHdrlase_cat_dom"/>
</dbReference>
<evidence type="ECO:0000259" key="14">
    <source>
        <dbReference type="Pfam" id="PF02882"/>
    </source>
</evidence>
<keyword evidence="6 12" id="KW-0378">Hydrolase</keyword>
<evidence type="ECO:0000256" key="6">
    <source>
        <dbReference type="ARBA" id="ARBA00022801"/>
    </source>
</evidence>
<keyword evidence="9 12" id="KW-0368">Histidine biosynthesis</keyword>
<accession>A0A0P6XRK7</accession>
<comment type="pathway">
    <text evidence="1 12">One-carbon metabolism; tetrahydrofolate interconversion.</text>
</comment>
<feature type="binding site" evidence="12">
    <location>
        <begin position="166"/>
        <end position="168"/>
    </location>
    <ligand>
        <name>NADP(+)</name>
        <dbReference type="ChEBI" id="CHEBI:58349"/>
    </ligand>
</feature>
<dbReference type="Gene3D" id="3.40.50.720">
    <property type="entry name" value="NAD(P)-binding Rossmann-like Domain"/>
    <property type="match status" value="1"/>
</dbReference>
<sequence>MTALLLDGRVLAKELKAQISQQAAEFKARTGYVPQLVVVQVAGNAASDWYVRSIRRSCEGVGFGFALHLLPETCDQTTLEAAIQQASNDPSIHGIIIQMPLPSQLSADGAVAALNPQKDVDGLHPTNAGRLAQGLPALVPNTPAGGMALLDRYQISLAGKHAVVVGRSNVVGKPLAQLLLARHATLTICHSRTANLAEVIGQGDIVAAAVGKAGLVTGAMLKPGAVVLDFGINEVAEGQVVGDVDWESASKVASAITPVPGGTGPVTNMMLLQNTLQAAQWLAEQA</sequence>
<comment type="function">
    <text evidence="12">Catalyzes the oxidation of 5,10-methylenetetrahydrofolate to 5,10-methenyltetrahydrofolate and then the hydrolysis of 5,10-methenyltetrahydrofolate to 10-formyltetrahydrofolate.</text>
</comment>
<dbReference type="PANTHER" id="PTHR48099:SF5">
    <property type="entry name" value="C-1-TETRAHYDROFOLATE SYNTHASE, CYTOPLASMIC"/>
    <property type="match status" value="1"/>
</dbReference>
<comment type="catalytic activity">
    <reaction evidence="12">
        <text>(6R)-5,10-methenyltetrahydrofolate + H2O = (6R)-10-formyltetrahydrofolate + H(+)</text>
        <dbReference type="Rhea" id="RHEA:23700"/>
        <dbReference type="ChEBI" id="CHEBI:15377"/>
        <dbReference type="ChEBI" id="CHEBI:15378"/>
        <dbReference type="ChEBI" id="CHEBI:57455"/>
        <dbReference type="ChEBI" id="CHEBI:195366"/>
        <dbReference type="EC" id="3.5.4.9"/>
    </reaction>
</comment>
<keyword evidence="16" id="KW-1185">Reference proteome</keyword>
<dbReference type="Proteomes" id="UP000050277">
    <property type="component" value="Unassembled WGS sequence"/>
</dbReference>
<dbReference type="Gene3D" id="3.40.50.10860">
    <property type="entry name" value="Leucine Dehydrogenase, chain A, domain 1"/>
    <property type="match status" value="1"/>
</dbReference>
<evidence type="ECO:0000256" key="12">
    <source>
        <dbReference type="HAMAP-Rule" id="MF_01576"/>
    </source>
</evidence>
<dbReference type="Pfam" id="PF02882">
    <property type="entry name" value="THF_DHG_CYH_C"/>
    <property type="match status" value="1"/>
</dbReference>
<comment type="caution">
    <text evidence="15">The sequence shown here is derived from an EMBL/GenBank/DDBJ whole genome shotgun (WGS) entry which is preliminary data.</text>
</comment>
<dbReference type="GO" id="GO:0000105">
    <property type="term" value="P:L-histidine biosynthetic process"/>
    <property type="evidence" value="ECO:0007669"/>
    <property type="project" value="UniProtKB-KW"/>
</dbReference>
<keyword evidence="7 12" id="KW-0521">NADP</keyword>
<keyword evidence="10 12" id="KW-0486">Methionine biosynthesis</keyword>
<evidence type="ECO:0000256" key="3">
    <source>
        <dbReference type="ARBA" id="ARBA00022563"/>
    </source>
</evidence>
<dbReference type="GO" id="GO:0005829">
    <property type="term" value="C:cytosol"/>
    <property type="evidence" value="ECO:0007669"/>
    <property type="project" value="TreeGrafter"/>
</dbReference>
<dbReference type="GO" id="GO:0009086">
    <property type="term" value="P:methionine biosynthetic process"/>
    <property type="evidence" value="ECO:0007669"/>
    <property type="project" value="UniProtKB-KW"/>
</dbReference>
<evidence type="ECO:0000256" key="5">
    <source>
        <dbReference type="ARBA" id="ARBA00022755"/>
    </source>
</evidence>
<dbReference type="EC" id="1.5.1.5" evidence="12"/>
<feature type="domain" description="Tetrahydrofolate dehydrogenase/cyclohydrolase catalytic" evidence="13">
    <location>
        <begin position="6"/>
        <end position="121"/>
    </location>
</feature>
<comment type="similarity">
    <text evidence="12">Belongs to the tetrahydrofolate dehydrogenase/cyclohydrolase family.</text>
</comment>
<dbReference type="Pfam" id="PF00763">
    <property type="entry name" value="THF_DHG_CYH"/>
    <property type="match status" value="1"/>
</dbReference>
<evidence type="ECO:0000256" key="2">
    <source>
        <dbReference type="ARBA" id="ARBA00011738"/>
    </source>
</evidence>
<comment type="caution">
    <text evidence="12">Lacks conserved residue(s) required for the propagation of feature annotation.</text>
</comment>
<gene>
    <name evidence="12" type="primary">folD</name>
    <name evidence="15" type="ORF">SE18_16120</name>
</gene>
<organism evidence="15 16">
    <name type="scientific">Herpetosiphon geysericola</name>
    <dbReference type="NCBI Taxonomy" id="70996"/>
    <lineage>
        <taxon>Bacteria</taxon>
        <taxon>Bacillati</taxon>
        <taxon>Chloroflexota</taxon>
        <taxon>Chloroflexia</taxon>
        <taxon>Herpetosiphonales</taxon>
        <taxon>Herpetosiphonaceae</taxon>
        <taxon>Herpetosiphon</taxon>
    </lineage>
</organism>
<dbReference type="UniPathway" id="UPA00193"/>
<evidence type="ECO:0000256" key="10">
    <source>
        <dbReference type="ARBA" id="ARBA00023167"/>
    </source>
</evidence>
<dbReference type="OrthoDB" id="9803580at2"/>
<dbReference type="STRING" id="70996.SE18_16120"/>
<dbReference type="InterPro" id="IPR020631">
    <property type="entry name" value="THF_DH/CycHdrlase_NAD-bd_dom"/>
</dbReference>
<keyword evidence="8 12" id="KW-0560">Oxidoreductase</keyword>
<dbReference type="HAMAP" id="MF_01576">
    <property type="entry name" value="THF_DHG_CYH"/>
    <property type="match status" value="1"/>
</dbReference>
<dbReference type="SUPFAM" id="SSF53223">
    <property type="entry name" value="Aminoacid dehydrogenase-like, N-terminal domain"/>
    <property type="match status" value="1"/>
</dbReference>
<proteinExistence type="inferred from homology"/>
<keyword evidence="4 12" id="KW-0028">Amino-acid biosynthesis</keyword>
<evidence type="ECO:0000313" key="15">
    <source>
        <dbReference type="EMBL" id="KPL85216.1"/>
    </source>
</evidence>